<sequence>MNPRPLKRTKTIRKYVRAAPRRTASLAKVHPGQGLVRKKQTALLRYADSFTLASSTLPSTRIFRANGLFDPDAAVGGHQPRGFDQLAVLYKRYRVTKVCIEIWTSPSSPSSDNMIIVTMRNDNNPITTVINAIEDPEAVMKMADSTRPTYVKKEVDLKRYMLDYDVDDYASVVSGLPLNQLFFHVTSAGIAGVSSQNNQVQMRISYQAEFFDPQVPASS</sequence>
<organism evidence="1">
    <name type="scientific">uncultured marine virus</name>
    <dbReference type="NCBI Taxonomy" id="186617"/>
    <lineage>
        <taxon>Viruses</taxon>
        <taxon>environmental samples</taxon>
    </lineage>
</organism>
<dbReference type="EMBL" id="JX904463">
    <property type="protein sequence ID" value="AGA18404.1"/>
    <property type="molecule type" value="Genomic_DNA"/>
</dbReference>
<evidence type="ECO:0000313" key="1">
    <source>
        <dbReference type="EMBL" id="AGA18404.1"/>
    </source>
</evidence>
<proteinExistence type="predicted"/>
<accession>S4TEK6</accession>
<evidence type="ECO:0008006" key="2">
    <source>
        <dbReference type="Google" id="ProtNLM"/>
    </source>
</evidence>
<reference evidence="1" key="1">
    <citation type="journal article" date="2013" name="ISME J.">
        <title>Previously unknown and highly divergent ssDNA viruses populate the oceans.</title>
        <authorList>
            <person name="Labonte J.M."/>
            <person name="Suttle C.A."/>
        </authorList>
    </citation>
    <scope>NUCLEOTIDE SEQUENCE</scope>
</reference>
<protein>
    <recommendedName>
        <fullName evidence="2">Capsid protein</fullName>
    </recommendedName>
</protein>
<name>S4TEK6_9VIRU</name>